<dbReference type="InterPro" id="IPR012854">
    <property type="entry name" value="Cu_amine_oxidase-like_N"/>
</dbReference>
<dbReference type="InterPro" id="IPR036582">
    <property type="entry name" value="Mao_N_sf"/>
</dbReference>
<evidence type="ECO:0000256" key="2">
    <source>
        <dbReference type="ARBA" id="ARBA00022737"/>
    </source>
</evidence>
<dbReference type="PROSITE" id="PS51450">
    <property type="entry name" value="LRR"/>
    <property type="match status" value="7"/>
</dbReference>
<dbReference type="RefSeq" id="WP_116043960.1">
    <property type="nucleotide sequence ID" value="NZ_QUBQ01000001.1"/>
</dbReference>
<dbReference type="Pfam" id="PF12799">
    <property type="entry name" value="LRR_4"/>
    <property type="match status" value="2"/>
</dbReference>
<dbReference type="PANTHER" id="PTHR46652">
    <property type="entry name" value="LEUCINE-RICH REPEAT AND IQ DOMAIN-CONTAINING PROTEIN 1-RELATED"/>
    <property type="match status" value="1"/>
</dbReference>
<accession>A0A371PKT0</accession>
<evidence type="ECO:0000259" key="3">
    <source>
        <dbReference type="Pfam" id="PF07833"/>
    </source>
</evidence>
<dbReference type="Proteomes" id="UP000261905">
    <property type="component" value="Unassembled WGS sequence"/>
</dbReference>
<comment type="caution">
    <text evidence="4">The sequence shown here is derived from an EMBL/GenBank/DDBJ whole genome shotgun (WGS) entry which is preliminary data.</text>
</comment>
<dbReference type="SMART" id="SM00365">
    <property type="entry name" value="LRR_SD22"/>
    <property type="match status" value="8"/>
</dbReference>
<dbReference type="InterPro" id="IPR050836">
    <property type="entry name" value="SDS22/Internalin_LRR"/>
</dbReference>
<dbReference type="InterPro" id="IPR032675">
    <property type="entry name" value="LRR_dom_sf"/>
</dbReference>
<dbReference type="OrthoDB" id="2680104at2"/>
<dbReference type="SUPFAM" id="SSF55383">
    <property type="entry name" value="Copper amine oxidase, domain N"/>
    <property type="match status" value="1"/>
</dbReference>
<dbReference type="InterPro" id="IPR025875">
    <property type="entry name" value="Leu-rich_rpt_4"/>
</dbReference>
<dbReference type="InterPro" id="IPR001611">
    <property type="entry name" value="Leu-rich_rpt"/>
</dbReference>
<proteinExistence type="predicted"/>
<evidence type="ECO:0000256" key="1">
    <source>
        <dbReference type="ARBA" id="ARBA00022614"/>
    </source>
</evidence>
<feature type="domain" description="Copper amine oxidase-like N-terminal" evidence="3">
    <location>
        <begin position="302"/>
        <end position="406"/>
    </location>
</feature>
<dbReference type="Pfam" id="PF07833">
    <property type="entry name" value="Cu_amine_oxidN1"/>
    <property type="match status" value="1"/>
</dbReference>
<name>A0A371PKT0_9BACL</name>
<dbReference type="SUPFAM" id="SSF52058">
    <property type="entry name" value="L domain-like"/>
    <property type="match status" value="1"/>
</dbReference>
<dbReference type="Gene3D" id="3.30.457.10">
    <property type="entry name" value="Copper amine oxidase-like, N-terminal domain"/>
    <property type="match status" value="1"/>
</dbReference>
<dbReference type="AlphaFoldDB" id="A0A371PKT0"/>
<gene>
    <name evidence="4" type="ORF">DX130_07180</name>
</gene>
<organism evidence="4 5">
    <name type="scientific">Paenibacillus paeoniae</name>
    <dbReference type="NCBI Taxonomy" id="2292705"/>
    <lineage>
        <taxon>Bacteria</taxon>
        <taxon>Bacillati</taxon>
        <taxon>Bacillota</taxon>
        <taxon>Bacilli</taxon>
        <taxon>Bacillales</taxon>
        <taxon>Paenibacillaceae</taxon>
        <taxon>Paenibacillus</taxon>
    </lineage>
</organism>
<keyword evidence="1" id="KW-0433">Leucine-rich repeat</keyword>
<dbReference type="Gene3D" id="3.80.10.10">
    <property type="entry name" value="Ribonuclease Inhibitor"/>
    <property type="match status" value="1"/>
</dbReference>
<keyword evidence="5" id="KW-1185">Reference proteome</keyword>
<dbReference type="EMBL" id="QUBQ01000001">
    <property type="protein sequence ID" value="REK76806.1"/>
    <property type="molecule type" value="Genomic_DNA"/>
</dbReference>
<evidence type="ECO:0000313" key="5">
    <source>
        <dbReference type="Proteomes" id="UP000261905"/>
    </source>
</evidence>
<protein>
    <recommendedName>
        <fullName evidence="3">Copper amine oxidase-like N-terminal domain-containing protein</fullName>
    </recommendedName>
</protein>
<sequence length="412" mass="46238">MKSLLKRTMSVFLIVSICLLTGYQSEIHADTPIVQIENKKLETVIRNALNKPQGAITAGDMAKLQNLSSNINHITSLKGLEHAVNLKELYLVNSKINDLSPLSELHQLNSIYLADNRITDLSPLSGLKKIETLILERNLITDISPLQSMTSLIDLDLSTNLISDIQALRQVKNLERLLLGDNFIKDISSLAQLSKLTYLNAQGNLITDLLPVKPLNALWSLDVSNNKINDLTPVKHLKLIGISITNTDITDLTPIADSDTLTSIYVNESTLNPSSKAFLQQFKTDQHFVSGDRTYSAPKIFIDNQVQKFPVRPLQYNGRIMVPLRGLLEWIGADFSWNGTKRQITLKHEGSEIILTIDSNQIIVNGKKQTIDAKPYISDGYTLVPIRFIVETFGFHINWDDKRKWVMLTTKA</sequence>
<keyword evidence="2" id="KW-0677">Repeat</keyword>
<evidence type="ECO:0000313" key="4">
    <source>
        <dbReference type="EMBL" id="REK76806.1"/>
    </source>
</evidence>
<reference evidence="4 5" key="1">
    <citation type="submission" date="2018-08" db="EMBL/GenBank/DDBJ databases">
        <title>Paenibacillus sp. M4BSY-1, whole genome shotgun sequence.</title>
        <authorList>
            <person name="Tuo L."/>
        </authorList>
    </citation>
    <scope>NUCLEOTIDE SEQUENCE [LARGE SCALE GENOMIC DNA]</scope>
    <source>
        <strain evidence="4 5">M4BSY-1</strain>
    </source>
</reference>
<dbReference type="PANTHER" id="PTHR46652:SF3">
    <property type="entry name" value="LEUCINE-RICH REPEAT-CONTAINING PROTEIN 9"/>
    <property type="match status" value="1"/>
</dbReference>